<protein>
    <recommendedName>
        <fullName evidence="1">SCP domain-containing protein</fullName>
    </recommendedName>
</protein>
<gene>
    <name evidence="2" type="ORF">AMS68_006207</name>
</gene>
<dbReference type="InterPro" id="IPR035940">
    <property type="entry name" value="CAP_sf"/>
</dbReference>
<reference evidence="2 3" key="1">
    <citation type="journal article" date="2016" name="Sci. Rep.">
        <title>Peltaster fructicola genome reveals evolution from an invasive phytopathogen to an ectophytic parasite.</title>
        <authorList>
            <person name="Xu C."/>
            <person name="Chen H."/>
            <person name="Gleason M.L."/>
            <person name="Xu J.R."/>
            <person name="Liu H."/>
            <person name="Zhang R."/>
            <person name="Sun G."/>
        </authorList>
    </citation>
    <scope>NUCLEOTIDE SEQUENCE [LARGE SCALE GENOMIC DNA]</scope>
    <source>
        <strain evidence="2 3">LNHT1506</strain>
    </source>
</reference>
<organism evidence="2 3">
    <name type="scientific">Peltaster fructicola</name>
    <dbReference type="NCBI Taxonomy" id="286661"/>
    <lineage>
        <taxon>Eukaryota</taxon>
        <taxon>Fungi</taxon>
        <taxon>Dikarya</taxon>
        <taxon>Ascomycota</taxon>
        <taxon>Pezizomycotina</taxon>
        <taxon>Dothideomycetes</taxon>
        <taxon>Dothideomycetes incertae sedis</taxon>
        <taxon>Peltaster</taxon>
    </lineage>
</organism>
<evidence type="ECO:0000259" key="1">
    <source>
        <dbReference type="SMART" id="SM00198"/>
    </source>
</evidence>
<accession>A0A6H0Y223</accession>
<dbReference type="EMBL" id="CP051142">
    <property type="protein sequence ID" value="QIX00690.1"/>
    <property type="molecule type" value="Genomic_DNA"/>
</dbReference>
<dbReference type="Pfam" id="PF00188">
    <property type="entry name" value="CAP"/>
    <property type="match status" value="1"/>
</dbReference>
<dbReference type="OrthoDB" id="337038at2759"/>
<keyword evidence="3" id="KW-1185">Reference proteome</keyword>
<dbReference type="PRINTS" id="PR00837">
    <property type="entry name" value="V5TPXLIKE"/>
</dbReference>
<feature type="domain" description="SCP" evidence="1">
    <location>
        <begin position="8"/>
        <end position="140"/>
    </location>
</feature>
<evidence type="ECO:0000313" key="2">
    <source>
        <dbReference type="EMBL" id="QIX00690.1"/>
    </source>
</evidence>
<dbReference type="InterPro" id="IPR014044">
    <property type="entry name" value="CAP_dom"/>
</dbReference>
<name>A0A6H0Y223_9PEZI</name>
<sequence>MATITITQEEFDALKANNDARAQKGLSQFYWDQDLARDAQNYANELASRNVLSHSSGTGQGENLFWGGGDRTLSEAVDAWLAEERDYHNEAIGEGNFMQYGHYTQCMWKSTVRMAVAKATASNGSTYIVGRYTPQGNWTGQRPY</sequence>
<dbReference type="AlphaFoldDB" id="A0A6H0Y223"/>
<proteinExistence type="predicted"/>
<dbReference type="SMART" id="SM00198">
    <property type="entry name" value="SCP"/>
    <property type="match status" value="1"/>
</dbReference>
<dbReference type="PANTHER" id="PTHR10334">
    <property type="entry name" value="CYSTEINE-RICH SECRETORY PROTEIN-RELATED"/>
    <property type="match status" value="1"/>
</dbReference>
<dbReference type="InterPro" id="IPR001283">
    <property type="entry name" value="CRISP-related"/>
</dbReference>
<dbReference type="Gene3D" id="3.40.33.10">
    <property type="entry name" value="CAP"/>
    <property type="match status" value="1"/>
</dbReference>
<dbReference type="SUPFAM" id="SSF55797">
    <property type="entry name" value="PR-1-like"/>
    <property type="match status" value="1"/>
</dbReference>
<dbReference type="Proteomes" id="UP000503462">
    <property type="component" value="Chromosome 4"/>
</dbReference>
<evidence type="ECO:0000313" key="3">
    <source>
        <dbReference type="Proteomes" id="UP000503462"/>
    </source>
</evidence>